<dbReference type="InterPro" id="IPR009880">
    <property type="entry name" value="Glyoxal_oxidase_N"/>
</dbReference>
<dbReference type="InterPro" id="IPR014756">
    <property type="entry name" value="Ig_E-set"/>
</dbReference>
<name>A0ABN1RTQ8_9ACTN</name>
<sequence length="734" mass="79199">MKFQRSKAAAVLCASVMGATALPGLASSAIAAPTGKVQNPGFEKMKGNFPSCWTRFTTGNNTGTIDPANDGRSKRGVAVNVTQYASGAKAVVQTAGCALKVQPGRRYDLELSYKSTSGKVAVMLFRQKANGKWVKWKYMPYLPASKKFRLAVTRTPAVPAGTKAVRFAMGLADAGRLVTDNYKFKAASGKARCVGSECTRGHWIVNDFGDGGVRAIHSVMLHNGKVLLIAGSGNGNNRFNRGEFVTWLYNPKNNKFKSIPTPYDMFCAGHVQLPDGRVLVMSGTEEYAQYNAQGQETMGWIGSKQSYIFNPKTERYQKVNDMNDGHWYPSATALGNGDVYSVGGYAAQRNAGGGNLISTVAERFSWKQGRWLPANQVAQPNINWATYPSLVLTGNGQLFYNGSSVFGHPVNGNGTLRGPGFFNPNTGAWRALPGNGNLRKPASRDMSAALMLPPAQDQRVMVLGGKNFSGDPNDPEAGQNAIRETDVIDLKKGMKARFQAGPNLLQGPVNVGSMRQPVFVQQQGNSGKTYVSAVILPDGTVFETGGSQTARFEHVHEASILNPRNKKPSQMKWKSVAADPVSRTYHSTAVLLDDGRVLTAGSNPGNLGADGDSYYDTRISIYYPPYMYKDNGARPKITALPKRGGKKLGWSYGSKPVIKTDSRVVRASLIRPVAVTHSSDPNQRSVDLPVKSLGGGRYQLSVTKNPNMAPPGWYMVSFVDGSGVPSAAKWVHLS</sequence>
<gene>
    <name evidence="5" type="ORF">GCM10009550_59490</name>
</gene>
<accession>A0ABN1RTQ8</accession>
<protein>
    <recommendedName>
        <fullName evidence="7">Glyoxal oxidase-like protein</fullName>
    </recommendedName>
</protein>
<organism evidence="5 6">
    <name type="scientific">Actinocorallia libanotica</name>
    <dbReference type="NCBI Taxonomy" id="46162"/>
    <lineage>
        <taxon>Bacteria</taxon>
        <taxon>Bacillati</taxon>
        <taxon>Actinomycetota</taxon>
        <taxon>Actinomycetes</taxon>
        <taxon>Streptosporangiales</taxon>
        <taxon>Thermomonosporaceae</taxon>
        <taxon>Actinocorallia</taxon>
    </lineage>
</organism>
<evidence type="ECO:0000256" key="2">
    <source>
        <dbReference type="SAM" id="SignalP"/>
    </source>
</evidence>
<dbReference type="InterPro" id="IPR015202">
    <property type="entry name" value="GO-like_E_set"/>
</dbReference>
<dbReference type="Gene3D" id="2.60.40.10">
    <property type="entry name" value="Immunoglobulins"/>
    <property type="match status" value="1"/>
</dbReference>
<dbReference type="Gene3D" id="2.60.120.260">
    <property type="entry name" value="Galactose-binding domain-like"/>
    <property type="match status" value="1"/>
</dbReference>
<evidence type="ECO:0008006" key="7">
    <source>
        <dbReference type="Google" id="ProtNLM"/>
    </source>
</evidence>
<dbReference type="EMBL" id="BAAAHH010000030">
    <property type="protein sequence ID" value="GAA0963587.1"/>
    <property type="molecule type" value="Genomic_DNA"/>
</dbReference>
<feature type="chain" id="PRO_5046262648" description="Glyoxal oxidase-like protein" evidence="2">
    <location>
        <begin position="32"/>
        <end position="734"/>
    </location>
</feature>
<dbReference type="InterPro" id="IPR011043">
    <property type="entry name" value="Gal_Oxase/kelch_b-propeller"/>
</dbReference>
<feature type="domain" description="Glyoxal oxidase N-terminal" evidence="3">
    <location>
        <begin position="530"/>
        <end position="626"/>
    </location>
</feature>
<comment type="caution">
    <text evidence="5">The sequence shown here is derived from an EMBL/GenBank/DDBJ whole genome shotgun (WGS) entry which is preliminary data.</text>
</comment>
<dbReference type="Pfam" id="PF07250">
    <property type="entry name" value="Glyoxal_oxid_N"/>
    <property type="match status" value="1"/>
</dbReference>
<dbReference type="InterPro" id="IPR037293">
    <property type="entry name" value="Gal_Oxidase_central_sf"/>
</dbReference>
<dbReference type="PANTHER" id="PTHR32208:SF21">
    <property type="entry name" value="LOW QUALITY PROTEIN: ALDEHYDE OXIDASE GLOX-LIKE"/>
    <property type="match status" value="1"/>
</dbReference>
<evidence type="ECO:0000259" key="3">
    <source>
        <dbReference type="Pfam" id="PF07250"/>
    </source>
</evidence>
<feature type="domain" description="Galactose oxidase-like Early set" evidence="4">
    <location>
        <begin position="634"/>
        <end position="732"/>
    </location>
</feature>
<dbReference type="Gene3D" id="2.130.10.80">
    <property type="entry name" value="Galactose oxidase/kelch, beta-propeller"/>
    <property type="match status" value="1"/>
</dbReference>
<evidence type="ECO:0000313" key="6">
    <source>
        <dbReference type="Proteomes" id="UP001500665"/>
    </source>
</evidence>
<evidence type="ECO:0000256" key="1">
    <source>
        <dbReference type="ARBA" id="ARBA00022729"/>
    </source>
</evidence>
<evidence type="ECO:0000259" key="4">
    <source>
        <dbReference type="Pfam" id="PF09118"/>
    </source>
</evidence>
<dbReference type="PANTHER" id="PTHR32208">
    <property type="entry name" value="SECRETED PROTEIN-RELATED"/>
    <property type="match status" value="1"/>
</dbReference>
<dbReference type="Proteomes" id="UP001500665">
    <property type="component" value="Unassembled WGS sequence"/>
</dbReference>
<keyword evidence="1 2" id="KW-0732">Signal</keyword>
<reference evidence="5 6" key="1">
    <citation type="journal article" date="2019" name="Int. J. Syst. Evol. Microbiol.">
        <title>The Global Catalogue of Microorganisms (GCM) 10K type strain sequencing project: providing services to taxonomists for standard genome sequencing and annotation.</title>
        <authorList>
            <consortium name="The Broad Institute Genomics Platform"/>
            <consortium name="The Broad Institute Genome Sequencing Center for Infectious Disease"/>
            <person name="Wu L."/>
            <person name="Ma J."/>
        </authorList>
    </citation>
    <scope>NUCLEOTIDE SEQUENCE [LARGE SCALE GENOMIC DNA]</scope>
    <source>
        <strain evidence="5 6">JCM 10696</strain>
    </source>
</reference>
<dbReference type="SUPFAM" id="SSF50965">
    <property type="entry name" value="Galactose oxidase, central domain"/>
    <property type="match status" value="1"/>
</dbReference>
<dbReference type="CDD" id="cd02851">
    <property type="entry name" value="E_set_GO_C"/>
    <property type="match status" value="1"/>
</dbReference>
<dbReference type="SUPFAM" id="SSF81296">
    <property type="entry name" value="E set domains"/>
    <property type="match status" value="1"/>
</dbReference>
<keyword evidence="6" id="KW-1185">Reference proteome</keyword>
<feature type="signal peptide" evidence="2">
    <location>
        <begin position="1"/>
        <end position="31"/>
    </location>
</feature>
<dbReference type="Pfam" id="PF09118">
    <property type="entry name" value="GO-like_E_set"/>
    <property type="match status" value="1"/>
</dbReference>
<dbReference type="InterPro" id="IPR013783">
    <property type="entry name" value="Ig-like_fold"/>
</dbReference>
<proteinExistence type="predicted"/>
<evidence type="ECO:0000313" key="5">
    <source>
        <dbReference type="EMBL" id="GAA0963587.1"/>
    </source>
</evidence>